<evidence type="ECO:0000256" key="1">
    <source>
        <dbReference type="ARBA" id="ARBA00005709"/>
    </source>
</evidence>
<dbReference type="EMBL" id="JACIJH010000001">
    <property type="protein sequence ID" value="MBB5704909.1"/>
    <property type="molecule type" value="Genomic_DNA"/>
</dbReference>
<evidence type="ECO:0000259" key="4">
    <source>
        <dbReference type="Pfam" id="PF00669"/>
    </source>
</evidence>
<keyword evidence="2 3" id="KW-0975">Bacterial flagellum</keyword>
<keyword evidence="7" id="KW-1185">Reference proteome</keyword>
<evidence type="ECO:0000256" key="2">
    <source>
        <dbReference type="ARBA" id="ARBA00023143"/>
    </source>
</evidence>
<evidence type="ECO:0000259" key="5">
    <source>
        <dbReference type="Pfam" id="PF00700"/>
    </source>
</evidence>
<dbReference type="PANTHER" id="PTHR42792:SF1">
    <property type="entry name" value="FLAGELLAR HOOK-ASSOCIATED PROTEIN 3"/>
    <property type="match status" value="1"/>
</dbReference>
<dbReference type="InterPro" id="IPR001492">
    <property type="entry name" value="Flagellin"/>
</dbReference>
<keyword evidence="3" id="KW-0964">Secreted</keyword>
<keyword evidence="6" id="KW-0969">Cilium</keyword>
<name>A0A7W9ENY5_9SPHN</name>
<keyword evidence="6" id="KW-0282">Flagellum</keyword>
<keyword evidence="6" id="KW-0966">Cell projection</keyword>
<comment type="similarity">
    <text evidence="1 3">Belongs to the bacterial flagellin family.</text>
</comment>
<dbReference type="Proteomes" id="UP000537161">
    <property type="component" value="Unassembled WGS sequence"/>
</dbReference>
<dbReference type="GO" id="GO:0005198">
    <property type="term" value="F:structural molecule activity"/>
    <property type="evidence" value="ECO:0007669"/>
    <property type="project" value="UniProtKB-UniRule"/>
</dbReference>
<accession>A0A7W9ENY5</accession>
<comment type="subcellular location">
    <subcellularLocation>
        <location evidence="3">Secreted</location>
    </subcellularLocation>
    <subcellularLocation>
        <location evidence="3">Bacterial flagellum</location>
    </subcellularLocation>
</comment>
<dbReference type="PANTHER" id="PTHR42792">
    <property type="entry name" value="FLAGELLIN"/>
    <property type="match status" value="1"/>
</dbReference>
<gene>
    <name evidence="6" type="ORF">FHR21_000234</name>
</gene>
<dbReference type="Pfam" id="PF00700">
    <property type="entry name" value="Flagellin_C"/>
    <property type="match status" value="1"/>
</dbReference>
<dbReference type="PRINTS" id="PR00207">
    <property type="entry name" value="FLAGELLIN"/>
</dbReference>
<feature type="domain" description="Flagellin N-terminal" evidence="4">
    <location>
        <begin position="21"/>
        <end position="138"/>
    </location>
</feature>
<dbReference type="SUPFAM" id="SSF64518">
    <property type="entry name" value="Phase 1 flagellin"/>
    <property type="match status" value="1"/>
</dbReference>
<comment type="caution">
    <text evidence="6">The sequence shown here is derived from an EMBL/GenBank/DDBJ whole genome shotgun (WGS) entry which is preliminary data.</text>
</comment>
<dbReference type="InterPro" id="IPR001029">
    <property type="entry name" value="Flagellin_N"/>
</dbReference>
<dbReference type="GO" id="GO:0005576">
    <property type="term" value="C:extracellular region"/>
    <property type="evidence" value="ECO:0007669"/>
    <property type="project" value="UniProtKB-SubCell"/>
</dbReference>
<organism evidence="6 7">
    <name type="scientific">Sphingopyxis panaciterrulae</name>
    <dbReference type="NCBI Taxonomy" id="462372"/>
    <lineage>
        <taxon>Bacteria</taxon>
        <taxon>Pseudomonadati</taxon>
        <taxon>Pseudomonadota</taxon>
        <taxon>Alphaproteobacteria</taxon>
        <taxon>Sphingomonadales</taxon>
        <taxon>Sphingomonadaceae</taxon>
        <taxon>Sphingopyxis</taxon>
    </lineage>
</organism>
<reference evidence="6 7" key="1">
    <citation type="submission" date="2020-08" db="EMBL/GenBank/DDBJ databases">
        <title>Genomic Encyclopedia of Type Strains, Phase IV (KMG-IV): sequencing the most valuable type-strain genomes for metagenomic binning, comparative biology and taxonomic classification.</title>
        <authorList>
            <person name="Goeker M."/>
        </authorList>
    </citation>
    <scope>NUCLEOTIDE SEQUENCE [LARGE SCALE GENOMIC DNA]</scope>
    <source>
        <strain evidence="6 7">DSM 27163</strain>
    </source>
</reference>
<protein>
    <recommendedName>
        <fullName evidence="3">Flagellin</fullName>
    </recommendedName>
</protein>
<dbReference type="AlphaFoldDB" id="A0A7W9ENY5"/>
<comment type="function">
    <text evidence="3">Flagellin is the subunit protein which polymerizes to form the filaments of bacterial flagella.</text>
</comment>
<dbReference type="GO" id="GO:0009288">
    <property type="term" value="C:bacterial-type flagellum"/>
    <property type="evidence" value="ECO:0007669"/>
    <property type="project" value="UniProtKB-SubCell"/>
</dbReference>
<dbReference type="RefSeq" id="WP_184094472.1">
    <property type="nucleotide sequence ID" value="NZ_JACIJH010000001.1"/>
</dbReference>
<evidence type="ECO:0000313" key="7">
    <source>
        <dbReference type="Proteomes" id="UP000537161"/>
    </source>
</evidence>
<proteinExistence type="inferred from homology"/>
<dbReference type="Pfam" id="PF00669">
    <property type="entry name" value="Flagellin_N"/>
    <property type="match status" value="1"/>
</dbReference>
<dbReference type="Gene3D" id="1.20.1330.10">
    <property type="entry name" value="f41 fragment of flagellin, N-terminal domain"/>
    <property type="match status" value="1"/>
</dbReference>
<evidence type="ECO:0000313" key="6">
    <source>
        <dbReference type="EMBL" id="MBB5704909.1"/>
    </source>
</evidence>
<feature type="domain" description="Flagellin C-terminal" evidence="5">
    <location>
        <begin position="192"/>
        <end position="270"/>
    </location>
</feature>
<dbReference type="InterPro" id="IPR046358">
    <property type="entry name" value="Flagellin_C"/>
</dbReference>
<evidence type="ECO:0000256" key="3">
    <source>
        <dbReference type="RuleBase" id="RU362073"/>
    </source>
</evidence>
<sequence length="276" mass="28644">MINATGNRMTREIARQSGLADQIDKLQVQISSGKRLQRASDDAVSWRRIATIGKAQASADVWQTNIASAQALVSQADGVLQSTSSLLIRARELTLSAATGTLNDADRATIAAELGAIADEIDGLAARRDSNGEPLFATADARVMRFDSDVSFAPVPSADDVFVLGGNSLSTGLRDAAAAVTANDATAIGASLDALNGAIGHVADRNATLGLSAGRLERLGDGLAARDITLADERSSVEDTDLSVAIAQLNATNLTLEAAQAAFARINRQTLFDILG</sequence>